<dbReference type="AlphaFoldDB" id="W6M974"/>
<sequence length="73" mass="8120">MPCQFCASLDRLLQGAHPPVKTEIEIIVRLPSDTPLIKWGVAMDKLADALGGGEWWYRMPAGQPGRYEVEVNP</sequence>
<dbReference type="RefSeq" id="WP_048675778.1">
    <property type="nucleotide sequence ID" value="NZ_CBTJ020000096.1"/>
</dbReference>
<proteinExistence type="predicted"/>
<name>W6M974_9GAMM</name>
<dbReference type="STRING" id="1400863.BN873_840009"/>
<gene>
    <name evidence="1" type="ORF">BN873_840009</name>
</gene>
<dbReference type="EMBL" id="CBTJ020000096">
    <property type="protein sequence ID" value="CDI04087.1"/>
    <property type="molecule type" value="Genomic_DNA"/>
</dbReference>
<dbReference type="Proteomes" id="UP000035760">
    <property type="component" value="Unassembled WGS sequence"/>
</dbReference>
<comment type="caution">
    <text evidence="1">The sequence shown here is derived from an EMBL/GenBank/DDBJ whole genome shotgun (WGS) entry which is preliminary data.</text>
</comment>
<reference evidence="1" key="1">
    <citation type="submission" date="2013-07" db="EMBL/GenBank/DDBJ databases">
        <authorList>
            <person name="McIlroy S."/>
        </authorList>
    </citation>
    <scope>NUCLEOTIDE SEQUENCE [LARGE SCALE GENOMIC DNA]</scope>
    <source>
        <strain evidence="1">Run_A_D11</strain>
    </source>
</reference>
<protein>
    <submittedName>
        <fullName evidence="1">Uncharacterized protein</fullName>
    </submittedName>
</protein>
<keyword evidence="2" id="KW-1185">Reference proteome</keyword>
<evidence type="ECO:0000313" key="2">
    <source>
        <dbReference type="Proteomes" id="UP000035760"/>
    </source>
</evidence>
<organism evidence="1 2">
    <name type="scientific">Candidatus Competibacter denitrificans Run_A_D11</name>
    <dbReference type="NCBI Taxonomy" id="1400863"/>
    <lineage>
        <taxon>Bacteria</taxon>
        <taxon>Pseudomonadati</taxon>
        <taxon>Pseudomonadota</taxon>
        <taxon>Gammaproteobacteria</taxon>
        <taxon>Candidatus Competibacteraceae</taxon>
        <taxon>Candidatus Competibacter</taxon>
    </lineage>
</organism>
<reference evidence="1" key="2">
    <citation type="submission" date="2014-03" db="EMBL/GenBank/DDBJ databases">
        <title>Candidatus Competibacter-lineage genomes retrieved from metagenomes reveal functional metabolic diversity.</title>
        <authorList>
            <person name="McIlroy S.J."/>
            <person name="Albertsen M."/>
            <person name="Andresen E.K."/>
            <person name="Saunders A.M."/>
            <person name="Kristiansen R."/>
            <person name="Stokholm-Bjerregaard M."/>
            <person name="Nielsen K.L."/>
            <person name="Nielsen P.H."/>
        </authorList>
    </citation>
    <scope>NUCLEOTIDE SEQUENCE</scope>
    <source>
        <strain evidence="1">Run_A_D11</strain>
    </source>
</reference>
<accession>W6M974</accession>
<evidence type="ECO:0000313" key="1">
    <source>
        <dbReference type="EMBL" id="CDI04087.1"/>
    </source>
</evidence>